<dbReference type="InterPro" id="IPR024078">
    <property type="entry name" value="LmbE-like_dom_sf"/>
</dbReference>
<dbReference type="PANTHER" id="PTHR12993">
    <property type="entry name" value="N-ACETYLGLUCOSAMINYL-PHOSPHATIDYLINOSITOL DE-N-ACETYLASE-RELATED"/>
    <property type="match status" value="1"/>
</dbReference>
<evidence type="ECO:0000313" key="1">
    <source>
        <dbReference type="EMBL" id="QNR24781.1"/>
    </source>
</evidence>
<dbReference type="Proteomes" id="UP000516305">
    <property type="component" value="Chromosome"/>
</dbReference>
<dbReference type="Gene3D" id="3.40.50.10320">
    <property type="entry name" value="LmbE-like"/>
    <property type="match status" value="1"/>
</dbReference>
<protein>
    <submittedName>
        <fullName evidence="1">PIG-L family deacetylase</fullName>
    </submittedName>
</protein>
<reference evidence="1 2" key="1">
    <citation type="submission" date="2020-08" db="EMBL/GenBank/DDBJ databases">
        <title>Croceimicrobium hydrocarbonivorans gen. nov., sp. nov., a novel marine bacterium isolated from a bacterial consortium that degrades polyethylene terephthalate.</title>
        <authorList>
            <person name="Liu R."/>
        </authorList>
    </citation>
    <scope>NUCLEOTIDE SEQUENCE [LARGE SCALE GENOMIC DNA]</scope>
    <source>
        <strain evidence="1 2">A20-9</strain>
    </source>
</reference>
<proteinExistence type="predicted"/>
<gene>
    <name evidence="1" type="ORF">H4K34_02745</name>
</gene>
<dbReference type="PANTHER" id="PTHR12993:SF11">
    <property type="entry name" value="N-ACETYLGLUCOSAMINYL-PHOSPHATIDYLINOSITOL DE-N-ACETYLASE"/>
    <property type="match status" value="1"/>
</dbReference>
<sequence>MMNHIKKVLLLAPHTDDAELGCGGTMAKFLEHGIEVHVAAFSTARASLPDGSDPDLLKNEFISAMDFFEIPREQLRIYDYEVRKLNYSRQEVLEELVKLRQEIAPDMVLVPSGSDLHQDHQVLYAEGLRAFKEITVWGYELPWNHISFSAQAFVTLEERHIQKKWDALLHYKSQFVKQRQYFTEEFIRGLATVRGTQVRAPFAEAYEVIRTRW</sequence>
<dbReference type="AlphaFoldDB" id="A0A7H0VGD3"/>
<name>A0A7H0VGD3_9FLAO</name>
<dbReference type="Pfam" id="PF02585">
    <property type="entry name" value="PIG-L"/>
    <property type="match status" value="1"/>
</dbReference>
<dbReference type="EMBL" id="CP060139">
    <property type="protein sequence ID" value="QNR24781.1"/>
    <property type="molecule type" value="Genomic_DNA"/>
</dbReference>
<dbReference type="GO" id="GO:0016811">
    <property type="term" value="F:hydrolase activity, acting on carbon-nitrogen (but not peptide) bonds, in linear amides"/>
    <property type="evidence" value="ECO:0007669"/>
    <property type="project" value="TreeGrafter"/>
</dbReference>
<dbReference type="RefSeq" id="WP_210759307.1">
    <property type="nucleotide sequence ID" value="NZ_CP060139.1"/>
</dbReference>
<dbReference type="KEGG" id="chyd:H4K34_02745"/>
<evidence type="ECO:0000313" key="2">
    <source>
        <dbReference type="Proteomes" id="UP000516305"/>
    </source>
</evidence>
<dbReference type="SUPFAM" id="SSF102588">
    <property type="entry name" value="LmbE-like"/>
    <property type="match status" value="1"/>
</dbReference>
<dbReference type="InterPro" id="IPR003737">
    <property type="entry name" value="GlcNAc_PI_deacetylase-related"/>
</dbReference>
<accession>A0A7H0VGD3</accession>
<organism evidence="1 2">
    <name type="scientific">Croceimicrobium hydrocarbonivorans</name>
    <dbReference type="NCBI Taxonomy" id="2761580"/>
    <lineage>
        <taxon>Bacteria</taxon>
        <taxon>Pseudomonadati</taxon>
        <taxon>Bacteroidota</taxon>
        <taxon>Flavobacteriia</taxon>
        <taxon>Flavobacteriales</taxon>
        <taxon>Owenweeksiaceae</taxon>
        <taxon>Croceimicrobium</taxon>
    </lineage>
</organism>
<keyword evidence="2" id="KW-1185">Reference proteome</keyword>